<protein>
    <recommendedName>
        <fullName evidence="1">NolW-like domain-containing protein</fullName>
    </recommendedName>
</protein>
<reference evidence="2 3" key="1">
    <citation type="submission" date="2018-10" db="EMBL/GenBank/DDBJ databases">
        <title>Genomic Encyclopedia of Type Strains, Phase IV (KMG-IV): sequencing the most valuable type-strain genomes for metagenomic binning, comparative biology and taxonomic classification.</title>
        <authorList>
            <person name="Goeker M."/>
        </authorList>
    </citation>
    <scope>NUCLEOTIDE SEQUENCE [LARGE SCALE GENOMIC DNA]</scope>
    <source>
        <strain evidence="2 3">DSM 26916</strain>
    </source>
</reference>
<dbReference type="Proteomes" id="UP000268908">
    <property type="component" value="Unassembled WGS sequence"/>
</dbReference>
<dbReference type="AlphaFoldDB" id="A0A497X9Y6"/>
<dbReference type="GO" id="GO:0009306">
    <property type="term" value="P:protein secretion"/>
    <property type="evidence" value="ECO:0007669"/>
    <property type="project" value="InterPro"/>
</dbReference>
<organism evidence="2 3">
    <name type="scientific">Sulfurisoma sediminicola</name>
    <dbReference type="NCBI Taxonomy" id="1381557"/>
    <lineage>
        <taxon>Bacteria</taxon>
        <taxon>Pseudomonadati</taxon>
        <taxon>Pseudomonadota</taxon>
        <taxon>Betaproteobacteria</taxon>
        <taxon>Nitrosomonadales</taxon>
        <taxon>Sterolibacteriaceae</taxon>
        <taxon>Sulfurisoma</taxon>
    </lineage>
</organism>
<gene>
    <name evidence="2" type="ORF">DFR35_2470</name>
</gene>
<dbReference type="Pfam" id="PF03958">
    <property type="entry name" value="Secretin_N"/>
    <property type="match status" value="1"/>
</dbReference>
<sequence>MKRAALIAILVTFVTTAWAQALDVISLRHRTAEQLLPQLQPLLEPGGMLTGTGDKLFLRASPRNQAEIRQALDALDRPLRRLMITVRHGGAAEGEKVGVGGTVVLAPGDSSVRARAGERHTSSRESISQQVQTVEGGRAFINVGRELAIPFREVVLTPAGAVVSRGMTWYDVGTGFEAEPRVAGETVTLDISPRHDTQGPVPGSANVRRLSTTVSGRLGEWISLGGTSRESAGQSVGTVHYGTRSGRETQEVWLKVDEIR</sequence>
<name>A0A497X9Y6_9PROT</name>
<evidence type="ECO:0000313" key="3">
    <source>
        <dbReference type="Proteomes" id="UP000268908"/>
    </source>
</evidence>
<accession>A0A497X9Y6</accession>
<keyword evidence="3" id="KW-1185">Reference proteome</keyword>
<dbReference type="EMBL" id="RCCI01000007">
    <property type="protein sequence ID" value="RLJ62657.1"/>
    <property type="molecule type" value="Genomic_DNA"/>
</dbReference>
<dbReference type="RefSeq" id="WP_121242874.1">
    <property type="nucleotide sequence ID" value="NZ_RCCI01000007.1"/>
</dbReference>
<comment type="caution">
    <text evidence="2">The sequence shown here is derived from an EMBL/GenBank/DDBJ whole genome shotgun (WGS) entry which is preliminary data.</text>
</comment>
<evidence type="ECO:0000259" key="1">
    <source>
        <dbReference type="Pfam" id="PF03958"/>
    </source>
</evidence>
<proteinExistence type="predicted"/>
<feature type="domain" description="NolW-like" evidence="1">
    <location>
        <begin position="24"/>
        <end position="80"/>
    </location>
</feature>
<evidence type="ECO:0000313" key="2">
    <source>
        <dbReference type="EMBL" id="RLJ62657.1"/>
    </source>
</evidence>
<dbReference type="InterPro" id="IPR005644">
    <property type="entry name" value="NolW-like"/>
</dbReference>
<dbReference type="GO" id="GO:0009279">
    <property type="term" value="C:cell outer membrane"/>
    <property type="evidence" value="ECO:0007669"/>
    <property type="project" value="UniProtKB-SubCell"/>
</dbReference>